<dbReference type="InterPro" id="IPR052155">
    <property type="entry name" value="Biofilm_reg_signaling"/>
</dbReference>
<keyword evidence="8" id="KW-0812">Transmembrane</keyword>
<keyword evidence="8" id="KW-1133">Transmembrane helix</keyword>
<dbReference type="GO" id="GO:0016301">
    <property type="term" value="F:kinase activity"/>
    <property type="evidence" value="ECO:0007669"/>
    <property type="project" value="UniProtKB-KW"/>
</dbReference>
<proteinExistence type="predicted"/>
<reference evidence="10" key="1">
    <citation type="journal article" date="2014" name="Int. J. Syst. Evol. Microbiol.">
        <title>Complete genome sequence of Corynebacterium casei LMG S-19264T (=DSM 44701T), isolated from a smear-ripened cheese.</title>
        <authorList>
            <consortium name="US DOE Joint Genome Institute (JGI-PGF)"/>
            <person name="Walter F."/>
            <person name="Albersmeier A."/>
            <person name="Kalinowski J."/>
            <person name="Ruckert C."/>
        </authorList>
    </citation>
    <scope>NUCLEOTIDE SEQUENCE</scope>
    <source>
        <strain evidence="10">JCM 30804</strain>
    </source>
</reference>
<dbReference type="CDD" id="cd00130">
    <property type="entry name" value="PAS"/>
    <property type="match status" value="1"/>
</dbReference>
<evidence type="ECO:0000313" key="11">
    <source>
        <dbReference type="Proteomes" id="UP000613743"/>
    </source>
</evidence>
<name>A0A917JYA9_9GAMM</name>
<dbReference type="PROSITE" id="PS50112">
    <property type="entry name" value="PAS"/>
    <property type="match status" value="1"/>
</dbReference>
<keyword evidence="11" id="KW-1185">Reference proteome</keyword>
<evidence type="ECO:0000259" key="9">
    <source>
        <dbReference type="PROSITE" id="PS50112"/>
    </source>
</evidence>
<evidence type="ECO:0000256" key="7">
    <source>
        <dbReference type="ARBA" id="ARBA00023012"/>
    </source>
</evidence>
<keyword evidence="7" id="KW-0902">Two-component regulatory system</keyword>
<dbReference type="GO" id="GO:0016020">
    <property type="term" value="C:membrane"/>
    <property type="evidence" value="ECO:0007669"/>
    <property type="project" value="UniProtKB-SubCell"/>
</dbReference>
<dbReference type="InterPro" id="IPR035965">
    <property type="entry name" value="PAS-like_dom_sf"/>
</dbReference>
<dbReference type="Pfam" id="PF21623">
    <property type="entry name" value="HK_sensor_dom_bact"/>
    <property type="match status" value="1"/>
</dbReference>
<protein>
    <submittedName>
        <fullName evidence="10">Diguanylate cyclase</fullName>
    </submittedName>
</protein>
<keyword evidence="2" id="KW-0597">Phosphoprotein</keyword>
<comment type="subcellular location">
    <subcellularLocation>
        <location evidence="1">Membrane</location>
    </subcellularLocation>
</comment>
<dbReference type="InterPro" id="IPR029151">
    <property type="entry name" value="Sensor-like_sf"/>
</dbReference>
<dbReference type="InterPro" id="IPR048760">
    <property type="entry name" value="VP0354-like_sensor_dom"/>
</dbReference>
<evidence type="ECO:0000313" key="10">
    <source>
        <dbReference type="EMBL" id="GGI91990.1"/>
    </source>
</evidence>
<organism evidence="10 11">
    <name type="scientific">Shewanella gelidii</name>
    <dbReference type="NCBI Taxonomy" id="1642821"/>
    <lineage>
        <taxon>Bacteria</taxon>
        <taxon>Pseudomonadati</taxon>
        <taxon>Pseudomonadota</taxon>
        <taxon>Gammaproteobacteria</taxon>
        <taxon>Alteromonadales</taxon>
        <taxon>Shewanellaceae</taxon>
        <taxon>Shewanella</taxon>
    </lineage>
</organism>
<dbReference type="SUPFAM" id="SSF103190">
    <property type="entry name" value="Sensory domain-like"/>
    <property type="match status" value="2"/>
</dbReference>
<dbReference type="Proteomes" id="UP000613743">
    <property type="component" value="Unassembled WGS sequence"/>
</dbReference>
<dbReference type="InterPro" id="IPR029787">
    <property type="entry name" value="Nucleotide_cyclase"/>
</dbReference>
<dbReference type="GO" id="GO:0005524">
    <property type="term" value="F:ATP binding"/>
    <property type="evidence" value="ECO:0007669"/>
    <property type="project" value="UniProtKB-KW"/>
</dbReference>
<keyword evidence="4" id="KW-0547">Nucleotide-binding</keyword>
<dbReference type="InterPro" id="IPR000014">
    <property type="entry name" value="PAS"/>
</dbReference>
<comment type="caution">
    <text evidence="10">The sequence shown here is derived from an EMBL/GenBank/DDBJ whole genome shotgun (WGS) entry which is preliminary data.</text>
</comment>
<evidence type="ECO:0000256" key="8">
    <source>
        <dbReference type="SAM" id="Phobius"/>
    </source>
</evidence>
<dbReference type="GO" id="GO:0000160">
    <property type="term" value="P:phosphorelay signal transduction system"/>
    <property type="evidence" value="ECO:0007669"/>
    <property type="project" value="UniProtKB-KW"/>
</dbReference>
<evidence type="ECO:0000256" key="3">
    <source>
        <dbReference type="ARBA" id="ARBA00022679"/>
    </source>
</evidence>
<evidence type="ECO:0000256" key="4">
    <source>
        <dbReference type="ARBA" id="ARBA00022741"/>
    </source>
</evidence>
<dbReference type="PANTHER" id="PTHR44757:SF2">
    <property type="entry name" value="BIOFILM ARCHITECTURE MAINTENANCE PROTEIN MBAA"/>
    <property type="match status" value="1"/>
</dbReference>
<keyword evidence="6" id="KW-0067">ATP-binding</keyword>
<dbReference type="GO" id="GO:0006355">
    <property type="term" value="P:regulation of DNA-templated transcription"/>
    <property type="evidence" value="ECO:0007669"/>
    <property type="project" value="InterPro"/>
</dbReference>
<dbReference type="Gene3D" id="3.30.70.270">
    <property type="match status" value="1"/>
</dbReference>
<accession>A0A917JYA9</accession>
<dbReference type="AlphaFoldDB" id="A0A917JYA9"/>
<reference evidence="10" key="2">
    <citation type="submission" date="2020-09" db="EMBL/GenBank/DDBJ databases">
        <authorList>
            <person name="Sun Q."/>
            <person name="Ohkuma M."/>
        </authorList>
    </citation>
    <scope>NUCLEOTIDE SEQUENCE</scope>
    <source>
        <strain evidence="10">JCM 30804</strain>
    </source>
</reference>
<dbReference type="SUPFAM" id="SSF55785">
    <property type="entry name" value="PYP-like sensor domain (PAS domain)"/>
    <property type="match status" value="1"/>
</dbReference>
<dbReference type="EMBL" id="BMPZ01000013">
    <property type="protein sequence ID" value="GGI91990.1"/>
    <property type="molecule type" value="Genomic_DNA"/>
</dbReference>
<gene>
    <name evidence="10" type="ORF">GCM10009332_31620</name>
</gene>
<evidence type="ECO:0000256" key="5">
    <source>
        <dbReference type="ARBA" id="ARBA00022777"/>
    </source>
</evidence>
<dbReference type="Gene3D" id="3.30.450.20">
    <property type="entry name" value="PAS domain"/>
    <property type="match status" value="2"/>
</dbReference>
<evidence type="ECO:0000256" key="2">
    <source>
        <dbReference type="ARBA" id="ARBA00022553"/>
    </source>
</evidence>
<dbReference type="Pfam" id="PF00989">
    <property type="entry name" value="PAS"/>
    <property type="match status" value="1"/>
</dbReference>
<keyword evidence="5" id="KW-0418">Kinase</keyword>
<keyword evidence="8" id="KW-0472">Membrane</keyword>
<keyword evidence="3" id="KW-0808">Transferase</keyword>
<dbReference type="SUPFAM" id="SSF55073">
    <property type="entry name" value="Nucleotide cyclase"/>
    <property type="match status" value="1"/>
</dbReference>
<evidence type="ECO:0000256" key="1">
    <source>
        <dbReference type="ARBA" id="ARBA00004370"/>
    </source>
</evidence>
<sequence length="708" mass="79716">MLVIAFVLLTNIAITLGERRLQEEWATQRYSELQTVGTLIADKVAFQQFRTQMFAREEQLSDYLAKPSRKKKKKLKSNWDNLMKNIPELLGIALFDANGKYKTATNSNFGRQALPAEILADNRNMGGKEIFTSAISFSPIDGMLQPYIYQVAWLENPDQSIKGYLVTYNSIFKMLEAVRPAFANNKSPMLMLDTQGLLYAGARQSNPLPRIPETMGGSLKQSYPALWRKMAMNNFGQFHGDDATFVFLKIELTTQFETQREYFLVSYTRNQDIASKFNQWRNILVLLAFAITLLSTAAIVLTHLYRLEQRSRQKSIELANGLFTSDSGYVIVNVNGRIVTANDAAAKSLLLSREELTDRSLQRTLHQEDEQYQTMMQKLDKIGEWREDINLGSYSGGSLKLYIRRIPGTLNSQAYYLMSLVDVSDLSACQEQSELNYLLSDSSVAIALTDARGHLVRVNQSFDSLMQLDGNIDINISTLLENDIGSQWQRIKQHIAAQGLWQGQILCSPNDHPNQCMQATLKGQLDAEGELQFIVCTLEQAAPRIKPESVGDITPHRSAILVNLLDLNEYFQALNTTEREHASLLLIDISPEGMLSHMSDIGQLEIRQQEIETLMLKTLPDAYQISHWQLGKIIVILPGTDATHTHAFASQTLLSLNDNNIGEGVTMGIASYQQGQELEQFISNAEVALQRAKQIGNQSICQAFTRQT</sequence>
<dbReference type="SMART" id="SM00091">
    <property type="entry name" value="PAS"/>
    <property type="match status" value="2"/>
</dbReference>
<dbReference type="InterPro" id="IPR043128">
    <property type="entry name" value="Rev_trsase/Diguanyl_cyclase"/>
</dbReference>
<evidence type="ECO:0000256" key="6">
    <source>
        <dbReference type="ARBA" id="ARBA00022840"/>
    </source>
</evidence>
<feature type="transmembrane region" description="Helical" evidence="8">
    <location>
        <begin position="283"/>
        <end position="305"/>
    </location>
</feature>
<dbReference type="PANTHER" id="PTHR44757">
    <property type="entry name" value="DIGUANYLATE CYCLASE DGCP"/>
    <property type="match status" value="1"/>
</dbReference>
<dbReference type="InterPro" id="IPR013767">
    <property type="entry name" value="PAS_fold"/>
</dbReference>
<feature type="domain" description="PAS" evidence="9">
    <location>
        <begin position="311"/>
        <end position="369"/>
    </location>
</feature>